<dbReference type="AlphaFoldDB" id="A0A2A4T1M7"/>
<dbReference type="EMBL" id="NVSR01000079">
    <property type="protein sequence ID" value="PCI27045.1"/>
    <property type="molecule type" value="Genomic_DNA"/>
</dbReference>
<comment type="caution">
    <text evidence="1">The sequence shown here is derived from an EMBL/GenBank/DDBJ whole genome shotgun (WGS) entry which is preliminary data.</text>
</comment>
<organism evidence="1 2">
    <name type="scientific">SAR324 cluster bacterium</name>
    <dbReference type="NCBI Taxonomy" id="2024889"/>
    <lineage>
        <taxon>Bacteria</taxon>
        <taxon>Deltaproteobacteria</taxon>
        <taxon>SAR324 cluster</taxon>
    </lineage>
</organism>
<name>A0A2A4T1M7_9DELT</name>
<evidence type="ECO:0000313" key="2">
    <source>
        <dbReference type="Proteomes" id="UP000218113"/>
    </source>
</evidence>
<gene>
    <name evidence="1" type="ORF">COB67_09535</name>
</gene>
<accession>A0A2A4T1M7</accession>
<proteinExistence type="predicted"/>
<evidence type="ECO:0000313" key="1">
    <source>
        <dbReference type="EMBL" id="PCI27045.1"/>
    </source>
</evidence>
<reference evidence="2" key="1">
    <citation type="submission" date="2017-08" db="EMBL/GenBank/DDBJ databases">
        <title>A dynamic microbial community with high functional redundancy inhabits the cold, oxic subseafloor aquifer.</title>
        <authorList>
            <person name="Tully B.J."/>
            <person name="Wheat C.G."/>
            <person name="Glazer B.T."/>
            <person name="Huber J.A."/>
        </authorList>
    </citation>
    <scope>NUCLEOTIDE SEQUENCE [LARGE SCALE GENOMIC DNA]</scope>
</reference>
<dbReference type="Proteomes" id="UP000218113">
    <property type="component" value="Unassembled WGS sequence"/>
</dbReference>
<protein>
    <submittedName>
        <fullName evidence="1">Uncharacterized protein</fullName>
    </submittedName>
</protein>
<sequence length="68" mass="7751">MRPVKSTALKLLVRIEGKKKHAVYFTNNVEIDAFDTLQGHMLRWSVEATFEEALVHLGVLINQLLDTT</sequence>